<reference evidence="1 2" key="1">
    <citation type="submission" date="2021-02" db="EMBL/GenBank/DDBJ databases">
        <title>De Novo genome assembly of isolated myxobacteria.</title>
        <authorList>
            <person name="Stevens D.C."/>
        </authorList>
    </citation>
    <scope>NUCLEOTIDE SEQUENCE [LARGE SCALE GENOMIC DNA]</scope>
    <source>
        <strain evidence="1 2">SCHIC003</strain>
    </source>
</reference>
<dbReference type="Proteomes" id="UP000663090">
    <property type="component" value="Chromosome"/>
</dbReference>
<dbReference type="InterPro" id="IPR021317">
    <property type="entry name" value="DUF2917"/>
</dbReference>
<dbReference type="RefSeq" id="WP_206714100.1">
    <property type="nucleotide sequence ID" value="NZ_CP071091.1"/>
</dbReference>
<gene>
    <name evidence="1" type="ORF">JY572_28980</name>
</gene>
<organism evidence="1 2">
    <name type="scientific">Myxococcus landrumensis</name>
    <dbReference type="NCBI Taxonomy" id="2813577"/>
    <lineage>
        <taxon>Bacteria</taxon>
        <taxon>Pseudomonadati</taxon>
        <taxon>Myxococcota</taxon>
        <taxon>Myxococcia</taxon>
        <taxon>Myxococcales</taxon>
        <taxon>Cystobacterineae</taxon>
        <taxon>Myxococcaceae</taxon>
        <taxon>Myxococcus</taxon>
    </lineage>
</organism>
<accession>A0ABX7N0Y8</accession>
<dbReference type="Pfam" id="PF11142">
    <property type="entry name" value="DUF2917"/>
    <property type="match status" value="1"/>
</dbReference>
<evidence type="ECO:0000313" key="2">
    <source>
        <dbReference type="Proteomes" id="UP000663090"/>
    </source>
</evidence>
<proteinExistence type="predicted"/>
<keyword evidence="2" id="KW-1185">Reference proteome</keyword>
<sequence>MQSMFALTRRGWLSTLWNQLKPEVPTEAETGAVALFHGALWSRRLDGSEGLSLTCTEGQLWLTFESDPRDYILEPGSTMRLAKPGLVVVQAMRPSRFRLAKMGPSPSMDTR</sequence>
<name>A0ABX7N0Y8_9BACT</name>
<evidence type="ECO:0000313" key="1">
    <source>
        <dbReference type="EMBL" id="QSQ12371.1"/>
    </source>
</evidence>
<protein>
    <submittedName>
        <fullName evidence="1">DUF2917 domain-containing protein</fullName>
    </submittedName>
</protein>
<dbReference type="EMBL" id="CP071091">
    <property type="protein sequence ID" value="QSQ12371.1"/>
    <property type="molecule type" value="Genomic_DNA"/>
</dbReference>